<dbReference type="EMBL" id="BMNZ01000009">
    <property type="protein sequence ID" value="GGN07578.1"/>
    <property type="molecule type" value="Genomic_DNA"/>
</dbReference>
<protein>
    <recommendedName>
        <fullName evidence="4">Sodium:proton antiporter</fullName>
    </recommendedName>
</protein>
<organism evidence="2 3">
    <name type="scientific">Terrabacter tumescens</name>
    <dbReference type="NCBI Taxonomy" id="60443"/>
    <lineage>
        <taxon>Bacteria</taxon>
        <taxon>Bacillati</taxon>
        <taxon>Actinomycetota</taxon>
        <taxon>Actinomycetes</taxon>
        <taxon>Micrococcales</taxon>
        <taxon>Intrasporangiaceae</taxon>
        <taxon>Terrabacter</taxon>
    </lineage>
</organism>
<name>A0ABQ2IFT9_9MICO</name>
<keyword evidence="3" id="KW-1185">Reference proteome</keyword>
<reference evidence="3" key="1">
    <citation type="journal article" date="2019" name="Int. J. Syst. Evol. Microbiol.">
        <title>The Global Catalogue of Microorganisms (GCM) 10K type strain sequencing project: providing services to taxonomists for standard genome sequencing and annotation.</title>
        <authorList>
            <consortium name="The Broad Institute Genomics Platform"/>
            <consortium name="The Broad Institute Genome Sequencing Center for Infectious Disease"/>
            <person name="Wu L."/>
            <person name="Ma J."/>
        </authorList>
    </citation>
    <scope>NUCLEOTIDE SEQUENCE [LARGE SCALE GENOMIC DNA]</scope>
    <source>
        <strain evidence="3">JCM 1365</strain>
    </source>
</reference>
<evidence type="ECO:0008006" key="4">
    <source>
        <dbReference type="Google" id="ProtNLM"/>
    </source>
</evidence>
<gene>
    <name evidence="2" type="ORF">GCM10009721_39100</name>
</gene>
<feature type="transmembrane region" description="Helical" evidence="1">
    <location>
        <begin position="131"/>
        <end position="149"/>
    </location>
</feature>
<dbReference type="RefSeq" id="WP_030200912.1">
    <property type="nucleotide sequence ID" value="NZ_BMNZ01000009.1"/>
</dbReference>
<evidence type="ECO:0000256" key="1">
    <source>
        <dbReference type="SAM" id="Phobius"/>
    </source>
</evidence>
<dbReference type="Pfam" id="PF19853">
    <property type="entry name" value="DUF6328"/>
    <property type="match status" value="1"/>
</dbReference>
<evidence type="ECO:0000313" key="2">
    <source>
        <dbReference type="EMBL" id="GGN07578.1"/>
    </source>
</evidence>
<evidence type="ECO:0000313" key="3">
    <source>
        <dbReference type="Proteomes" id="UP000623461"/>
    </source>
</evidence>
<comment type="caution">
    <text evidence="2">The sequence shown here is derived from an EMBL/GenBank/DDBJ whole genome shotgun (WGS) entry which is preliminary data.</text>
</comment>
<keyword evidence="1" id="KW-1133">Transmembrane helix</keyword>
<dbReference type="Proteomes" id="UP000623461">
    <property type="component" value="Unassembled WGS sequence"/>
</dbReference>
<accession>A0ABQ2IFT9</accession>
<sequence length="164" mass="18558">MSDPDGYSRDESEAERLDRNFNEQLQELRIAQAGVQILFAFLLTIPFQQRFTTLTDLQRDIYVVTLVSIAISTLVFMTPVAMHRMLFREGLKDFVVRHTDTLIGAGMFFLVVGIIGGVVLVLDVLLSHTTAIWIGGGLTLLAVALWLVLPLSQRRRRRREDPDT</sequence>
<keyword evidence="1" id="KW-0812">Transmembrane</keyword>
<feature type="transmembrane region" description="Helical" evidence="1">
    <location>
        <begin position="61"/>
        <end position="81"/>
    </location>
</feature>
<feature type="transmembrane region" description="Helical" evidence="1">
    <location>
        <begin position="102"/>
        <end position="125"/>
    </location>
</feature>
<keyword evidence="1" id="KW-0472">Membrane</keyword>
<proteinExistence type="predicted"/>
<dbReference type="InterPro" id="IPR046291">
    <property type="entry name" value="DUF6328"/>
</dbReference>